<accession>A0A9X0ZSC1</accession>
<dbReference type="Proteomes" id="UP000708805">
    <property type="component" value="Unassembled WGS sequence"/>
</dbReference>
<gene>
    <name evidence="1" type="ORF">J8641_04290</name>
    <name evidence="2" type="ORF">J8641_04555</name>
</gene>
<name>A0A9X0ZSC1_NEIEL</name>
<dbReference type="AlphaFoldDB" id="A0A9X0ZSC1"/>
<sequence length="83" mass="9198">MNISNNITLNINQTADGEAGLVPRGEIAAIYDRYMESLNAFSAIVDILAECGSTTLDAGKLYWLLHRQEACFNDTLSELEQFI</sequence>
<organism evidence="2 3">
    <name type="scientific">Neisseria elongata subsp. nitroreducens</name>
    <dbReference type="NCBI Taxonomy" id="90367"/>
    <lineage>
        <taxon>Bacteria</taxon>
        <taxon>Pseudomonadati</taxon>
        <taxon>Pseudomonadota</taxon>
        <taxon>Betaproteobacteria</taxon>
        <taxon>Neisseriales</taxon>
        <taxon>Neisseriaceae</taxon>
        <taxon>Neisseria</taxon>
    </lineage>
</organism>
<protein>
    <submittedName>
        <fullName evidence="2">Uncharacterized protein</fullName>
    </submittedName>
</protein>
<proteinExistence type="predicted"/>
<reference evidence="2" key="1">
    <citation type="submission" date="2021-04" db="EMBL/GenBank/DDBJ databases">
        <title>Genomic characterization of endocarditis-associated Neisseria elongata subsp. nitroreducens.</title>
        <authorList>
            <person name="Schorner M."/>
            <person name="Passarelli-Araujo H."/>
            <person name="Scheffer M."/>
            <person name="Barazzetti F."/>
            <person name="Martins J."/>
            <person name="Machado H."/>
            <person name="Palmeiro J."/>
            <person name="Bazzo M."/>
        </authorList>
    </citation>
    <scope>NUCLEOTIDE SEQUENCE</scope>
    <source>
        <strain evidence="2">Nel_M001</strain>
    </source>
</reference>
<dbReference type="RefSeq" id="WP_214037483.1">
    <property type="nucleotide sequence ID" value="NZ_JAGJWT010000002.1"/>
</dbReference>
<evidence type="ECO:0000313" key="1">
    <source>
        <dbReference type="EMBL" id="MBS9340048.1"/>
    </source>
</evidence>
<evidence type="ECO:0000313" key="3">
    <source>
        <dbReference type="Proteomes" id="UP000708805"/>
    </source>
</evidence>
<dbReference type="EMBL" id="JAGJWT010000002">
    <property type="protein sequence ID" value="MBS9340101.1"/>
    <property type="molecule type" value="Genomic_DNA"/>
</dbReference>
<evidence type="ECO:0000313" key="2">
    <source>
        <dbReference type="EMBL" id="MBS9340101.1"/>
    </source>
</evidence>
<dbReference type="EMBL" id="JAGJWT010000002">
    <property type="protein sequence ID" value="MBS9340048.1"/>
    <property type="molecule type" value="Genomic_DNA"/>
</dbReference>
<comment type="caution">
    <text evidence="2">The sequence shown here is derived from an EMBL/GenBank/DDBJ whole genome shotgun (WGS) entry which is preliminary data.</text>
</comment>